<name>A0A090F1J1_MESPL</name>
<accession>A0A090F1J1</accession>
<dbReference type="EMBL" id="CCNB01000012">
    <property type="protein sequence ID" value="CDX35337.1"/>
    <property type="molecule type" value="Genomic_DNA"/>
</dbReference>
<dbReference type="AlphaFoldDB" id="A0A090F1J1"/>
<evidence type="ECO:0000313" key="3">
    <source>
        <dbReference type="Proteomes" id="UP000046373"/>
    </source>
</evidence>
<feature type="compositionally biased region" description="Basic and acidic residues" evidence="1">
    <location>
        <begin position="23"/>
        <end position="38"/>
    </location>
</feature>
<feature type="compositionally biased region" description="Polar residues" evidence="1">
    <location>
        <begin position="46"/>
        <end position="63"/>
    </location>
</feature>
<evidence type="ECO:0000256" key="1">
    <source>
        <dbReference type="SAM" id="MobiDB-lite"/>
    </source>
</evidence>
<gene>
    <name evidence="2" type="ORF">MPLDJ20_20143</name>
</gene>
<proteinExistence type="predicted"/>
<reference evidence="2 3" key="1">
    <citation type="submission" date="2014-08" db="EMBL/GenBank/DDBJ databases">
        <authorList>
            <person name="Moulin Lionel"/>
        </authorList>
    </citation>
    <scope>NUCLEOTIDE SEQUENCE [LARGE SCALE GENOMIC DNA]</scope>
</reference>
<dbReference type="Proteomes" id="UP000046373">
    <property type="component" value="Unassembled WGS sequence"/>
</dbReference>
<feature type="region of interest" description="Disordered" evidence="1">
    <location>
        <begin position="23"/>
        <end position="63"/>
    </location>
</feature>
<organism evidence="2 3">
    <name type="scientific">Mesorhizobium plurifarium</name>
    <dbReference type="NCBI Taxonomy" id="69974"/>
    <lineage>
        <taxon>Bacteria</taxon>
        <taxon>Pseudomonadati</taxon>
        <taxon>Pseudomonadota</taxon>
        <taxon>Alphaproteobacteria</taxon>
        <taxon>Hyphomicrobiales</taxon>
        <taxon>Phyllobacteriaceae</taxon>
        <taxon>Mesorhizobium</taxon>
    </lineage>
</organism>
<protein>
    <submittedName>
        <fullName evidence="2">Uncharacterized protein</fullName>
    </submittedName>
</protein>
<sequence>MTASQGLELISYLDAAFIESRDAIRRERSRDQSKDSDPRCGGNLSHCPQRSNGPDSPALQQIV</sequence>
<evidence type="ECO:0000313" key="2">
    <source>
        <dbReference type="EMBL" id="CDX35337.1"/>
    </source>
</evidence>